<evidence type="ECO:0000313" key="2">
    <source>
        <dbReference type="Proteomes" id="UP001457282"/>
    </source>
</evidence>
<evidence type="ECO:0000313" key="1">
    <source>
        <dbReference type="EMBL" id="KAK9928308.1"/>
    </source>
</evidence>
<organism evidence="1 2">
    <name type="scientific">Rubus argutus</name>
    <name type="common">Southern blackberry</name>
    <dbReference type="NCBI Taxonomy" id="59490"/>
    <lineage>
        <taxon>Eukaryota</taxon>
        <taxon>Viridiplantae</taxon>
        <taxon>Streptophyta</taxon>
        <taxon>Embryophyta</taxon>
        <taxon>Tracheophyta</taxon>
        <taxon>Spermatophyta</taxon>
        <taxon>Magnoliopsida</taxon>
        <taxon>eudicotyledons</taxon>
        <taxon>Gunneridae</taxon>
        <taxon>Pentapetalae</taxon>
        <taxon>rosids</taxon>
        <taxon>fabids</taxon>
        <taxon>Rosales</taxon>
        <taxon>Rosaceae</taxon>
        <taxon>Rosoideae</taxon>
        <taxon>Rosoideae incertae sedis</taxon>
        <taxon>Rubus</taxon>
    </lineage>
</organism>
<gene>
    <name evidence="1" type="ORF">M0R45_025451</name>
</gene>
<dbReference type="Proteomes" id="UP001457282">
    <property type="component" value="Unassembled WGS sequence"/>
</dbReference>
<proteinExistence type="predicted"/>
<sequence length="133" mass="14975">MVMPKSDWVPKLGLVLNDAGHGEEVINWSCGFCELQVVLASRIRARVRLDWEFGLAHGEGDSCDGKDDRERMRMHGFECGDGWDWELGRILAAAQIVFRKTKMFDGGIMVMQLLWKGSAMVFGVCFNEAAYLS</sequence>
<reference evidence="1 2" key="1">
    <citation type="journal article" date="2023" name="G3 (Bethesda)">
        <title>A chromosome-length genome assembly and annotation of blackberry (Rubus argutus, cv. 'Hillquist').</title>
        <authorList>
            <person name="Bruna T."/>
            <person name="Aryal R."/>
            <person name="Dudchenko O."/>
            <person name="Sargent D.J."/>
            <person name="Mead D."/>
            <person name="Buti M."/>
            <person name="Cavallini A."/>
            <person name="Hytonen T."/>
            <person name="Andres J."/>
            <person name="Pham M."/>
            <person name="Weisz D."/>
            <person name="Mascagni F."/>
            <person name="Usai G."/>
            <person name="Natali L."/>
            <person name="Bassil N."/>
            <person name="Fernandez G.E."/>
            <person name="Lomsadze A."/>
            <person name="Armour M."/>
            <person name="Olukolu B."/>
            <person name="Poorten T."/>
            <person name="Britton C."/>
            <person name="Davik J."/>
            <person name="Ashrafi H."/>
            <person name="Aiden E.L."/>
            <person name="Borodovsky M."/>
            <person name="Worthington M."/>
        </authorList>
    </citation>
    <scope>NUCLEOTIDE SEQUENCE [LARGE SCALE GENOMIC DNA]</scope>
    <source>
        <strain evidence="1">PI 553951</strain>
    </source>
</reference>
<protein>
    <submittedName>
        <fullName evidence="1">Uncharacterized protein</fullName>
    </submittedName>
</protein>
<dbReference type="AlphaFoldDB" id="A0AAW1WWB5"/>
<accession>A0AAW1WWB5</accession>
<name>A0AAW1WWB5_RUBAR</name>
<dbReference type="EMBL" id="JBEDUW010000005">
    <property type="protein sequence ID" value="KAK9928308.1"/>
    <property type="molecule type" value="Genomic_DNA"/>
</dbReference>
<comment type="caution">
    <text evidence="1">The sequence shown here is derived from an EMBL/GenBank/DDBJ whole genome shotgun (WGS) entry which is preliminary data.</text>
</comment>
<keyword evidence="2" id="KW-1185">Reference proteome</keyword>